<sequence length="270" mass="29870">MKLCSISFEIVSPLGAFGRDSSKLILFPLSSISIVKLGSWKISVLISAVPHQMTLGAFFSPHCCGSFGRLKIFSFFKMPLLVRKLYFKSAYPGANFTMTVRPFGVHTDCPLDLGWVSLNNDGVVSPQTGLSLIGGIFRDHSRNCLGVFHKSLGTSTILEAELWGIYEGLRSAWQFGFERVIVQSDCEDAIQLLSPLSASSPFVAVGAIAHLLDQTWVVLFRKIYRYTNMAVDFLAKFDDLPSDATVKVDPFPDRLLSILLRDSHGRLTLV</sequence>
<evidence type="ECO:0000313" key="3">
    <source>
        <dbReference type="Proteomes" id="UP000436088"/>
    </source>
</evidence>
<comment type="caution">
    <text evidence="2">The sequence shown here is derived from an EMBL/GenBank/DDBJ whole genome shotgun (WGS) entry which is preliminary data.</text>
</comment>
<dbReference type="GO" id="GO:0004523">
    <property type="term" value="F:RNA-DNA hybrid ribonuclease activity"/>
    <property type="evidence" value="ECO:0007669"/>
    <property type="project" value="InterPro"/>
</dbReference>
<dbReference type="EMBL" id="VEPZ02000982">
    <property type="protein sequence ID" value="KAE8705409.1"/>
    <property type="molecule type" value="Genomic_DNA"/>
</dbReference>
<dbReference type="InterPro" id="IPR044730">
    <property type="entry name" value="RNase_H-like_dom_plant"/>
</dbReference>
<dbReference type="InterPro" id="IPR053151">
    <property type="entry name" value="RNase_H-like"/>
</dbReference>
<accession>A0A6A3AR66</accession>
<name>A0A6A3AR66_HIBSY</name>
<dbReference type="GO" id="GO:0003676">
    <property type="term" value="F:nucleic acid binding"/>
    <property type="evidence" value="ECO:0007669"/>
    <property type="project" value="InterPro"/>
</dbReference>
<evidence type="ECO:0000313" key="2">
    <source>
        <dbReference type="EMBL" id="KAE8705409.1"/>
    </source>
</evidence>
<dbReference type="Proteomes" id="UP000436088">
    <property type="component" value="Unassembled WGS sequence"/>
</dbReference>
<dbReference type="PANTHER" id="PTHR47723">
    <property type="entry name" value="OS05G0353850 PROTEIN"/>
    <property type="match status" value="1"/>
</dbReference>
<gene>
    <name evidence="2" type="ORF">F3Y22_tig00110429pilonHSYRG01085</name>
</gene>
<evidence type="ECO:0000259" key="1">
    <source>
        <dbReference type="Pfam" id="PF13456"/>
    </source>
</evidence>
<keyword evidence="3" id="KW-1185">Reference proteome</keyword>
<reference evidence="2" key="1">
    <citation type="submission" date="2019-09" db="EMBL/GenBank/DDBJ databases">
        <title>Draft genome information of white flower Hibiscus syriacus.</title>
        <authorList>
            <person name="Kim Y.-M."/>
        </authorList>
    </citation>
    <scope>NUCLEOTIDE SEQUENCE [LARGE SCALE GENOMIC DNA]</scope>
    <source>
        <strain evidence="2">YM2019G1</strain>
    </source>
</reference>
<dbReference type="InterPro" id="IPR012337">
    <property type="entry name" value="RNaseH-like_sf"/>
</dbReference>
<dbReference type="InterPro" id="IPR002156">
    <property type="entry name" value="RNaseH_domain"/>
</dbReference>
<dbReference type="CDD" id="cd06222">
    <property type="entry name" value="RNase_H_like"/>
    <property type="match status" value="1"/>
</dbReference>
<dbReference type="SUPFAM" id="SSF53098">
    <property type="entry name" value="Ribonuclease H-like"/>
    <property type="match status" value="1"/>
</dbReference>
<dbReference type="Gene3D" id="3.30.420.10">
    <property type="entry name" value="Ribonuclease H-like superfamily/Ribonuclease H"/>
    <property type="match status" value="1"/>
</dbReference>
<dbReference type="Pfam" id="PF13456">
    <property type="entry name" value="RVT_3"/>
    <property type="match status" value="1"/>
</dbReference>
<proteinExistence type="predicted"/>
<feature type="domain" description="RNase H type-1" evidence="1">
    <location>
        <begin position="119"/>
        <end position="237"/>
    </location>
</feature>
<dbReference type="PANTHER" id="PTHR47723:SF19">
    <property type="entry name" value="POLYNUCLEOTIDYL TRANSFERASE, RIBONUCLEASE H-LIKE SUPERFAMILY PROTEIN"/>
    <property type="match status" value="1"/>
</dbReference>
<dbReference type="InterPro" id="IPR036397">
    <property type="entry name" value="RNaseH_sf"/>
</dbReference>
<organism evidence="2 3">
    <name type="scientific">Hibiscus syriacus</name>
    <name type="common">Rose of Sharon</name>
    <dbReference type="NCBI Taxonomy" id="106335"/>
    <lineage>
        <taxon>Eukaryota</taxon>
        <taxon>Viridiplantae</taxon>
        <taxon>Streptophyta</taxon>
        <taxon>Embryophyta</taxon>
        <taxon>Tracheophyta</taxon>
        <taxon>Spermatophyta</taxon>
        <taxon>Magnoliopsida</taxon>
        <taxon>eudicotyledons</taxon>
        <taxon>Gunneridae</taxon>
        <taxon>Pentapetalae</taxon>
        <taxon>rosids</taxon>
        <taxon>malvids</taxon>
        <taxon>Malvales</taxon>
        <taxon>Malvaceae</taxon>
        <taxon>Malvoideae</taxon>
        <taxon>Hibiscus</taxon>
    </lineage>
</organism>
<protein>
    <recommendedName>
        <fullName evidence="1">RNase H type-1 domain-containing protein</fullName>
    </recommendedName>
</protein>
<dbReference type="AlphaFoldDB" id="A0A6A3AR66"/>